<evidence type="ECO:0000256" key="4">
    <source>
        <dbReference type="ARBA" id="ARBA00023065"/>
    </source>
</evidence>
<dbReference type="InterPro" id="IPR026015">
    <property type="entry name" value="ATP_synth_OSCP/delta_N_sf"/>
</dbReference>
<dbReference type="Gene3D" id="1.10.520.20">
    <property type="entry name" value="N-terminal domain of the delta subunit of the F1F0-ATP synthase"/>
    <property type="match status" value="1"/>
</dbReference>
<keyword evidence="10" id="KW-1185">Reference proteome</keyword>
<dbReference type="PRINTS" id="PR00125">
    <property type="entry name" value="ATPASEDELTA"/>
</dbReference>
<dbReference type="RefSeq" id="WP_275119308.1">
    <property type="nucleotide sequence ID" value="NZ_JAOTPO010000010.1"/>
</dbReference>
<keyword evidence="6 8" id="KW-0139">CF(1)</keyword>
<keyword evidence="3 8" id="KW-0375">Hydrogen ion transport</keyword>
<keyword evidence="7 8" id="KW-0066">ATP synthesis</keyword>
<proteinExistence type="inferred from homology"/>
<comment type="caution">
    <text evidence="9">The sequence shown here is derived from an EMBL/GenBank/DDBJ whole genome shotgun (WGS) entry which is preliminary data.</text>
</comment>
<evidence type="ECO:0000256" key="6">
    <source>
        <dbReference type="ARBA" id="ARBA00023196"/>
    </source>
</evidence>
<dbReference type="EMBL" id="JAOTPO010000010">
    <property type="protein sequence ID" value="MDE5414699.1"/>
    <property type="molecule type" value="Genomic_DNA"/>
</dbReference>
<dbReference type="HAMAP" id="MF_01416">
    <property type="entry name" value="ATP_synth_delta_bact"/>
    <property type="match status" value="1"/>
</dbReference>
<organism evidence="9 10">
    <name type="scientific">Alkalihalobacterium chitinilyticum</name>
    <dbReference type="NCBI Taxonomy" id="2980103"/>
    <lineage>
        <taxon>Bacteria</taxon>
        <taxon>Bacillati</taxon>
        <taxon>Bacillota</taxon>
        <taxon>Bacilli</taxon>
        <taxon>Bacillales</taxon>
        <taxon>Bacillaceae</taxon>
        <taxon>Alkalihalobacterium</taxon>
    </lineage>
</organism>
<dbReference type="InterPro" id="IPR020781">
    <property type="entry name" value="ATPase_OSCP/d_CS"/>
</dbReference>
<keyword evidence="4 8" id="KW-0406">Ion transport</keyword>
<evidence type="ECO:0000313" key="10">
    <source>
        <dbReference type="Proteomes" id="UP001148125"/>
    </source>
</evidence>
<name>A0ABT5VGY7_9BACI</name>
<evidence type="ECO:0000256" key="7">
    <source>
        <dbReference type="ARBA" id="ARBA00023310"/>
    </source>
</evidence>
<comment type="function">
    <text evidence="8">F(1)F(0) ATP synthase produces ATP from ADP in the presence of a proton or sodium gradient. F-type ATPases consist of two structural domains, F(1) containing the extramembraneous catalytic core and F(0) containing the membrane proton channel, linked together by a central stalk and a peripheral stalk. During catalysis, ATP synthesis in the catalytic domain of F(1) is coupled via a rotary mechanism of the central stalk subunits to proton translocation.</text>
</comment>
<dbReference type="Pfam" id="PF00213">
    <property type="entry name" value="OSCP"/>
    <property type="match status" value="1"/>
</dbReference>
<keyword evidence="8" id="KW-1003">Cell membrane</keyword>
<dbReference type="Proteomes" id="UP001148125">
    <property type="component" value="Unassembled WGS sequence"/>
</dbReference>
<dbReference type="PANTHER" id="PTHR11910">
    <property type="entry name" value="ATP SYNTHASE DELTA CHAIN"/>
    <property type="match status" value="1"/>
</dbReference>
<evidence type="ECO:0000256" key="1">
    <source>
        <dbReference type="ARBA" id="ARBA00004370"/>
    </source>
</evidence>
<reference evidence="9" key="1">
    <citation type="submission" date="2024-05" db="EMBL/GenBank/DDBJ databases">
        <title>Alkalihalobacillus sp. strain MEB203 novel alkaliphilic bacterium from Lonar Lake, India.</title>
        <authorList>
            <person name="Joshi A."/>
            <person name="Thite S."/>
            <person name="Mengade P."/>
        </authorList>
    </citation>
    <scope>NUCLEOTIDE SEQUENCE</scope>
    <source>
        <strain evidence="9">MEB 203</strain>
    </source>
</reference>
<dbReference type="InterPro" id="IPR000711">
    <property type="entry name" value="ATPase_OSCP/dsu"/>
</dbReference>
<dbReference type="SUPFAM" id="SSF47928">
    <property type="entry name" value="N-terminal domain of the delta subunit of the F1F0-ATP synthase"/>
    <property type="match status" value="1"/>
</dbReference>
<evidence type="ECO:0000256" key="3">
    <source>
        <dbReference type="ARBA" id="ARBA00022781"/>
    </source>
</evidence>
<sequence>MGNKAVANRYAVALFQLAKEKDILKQIGEDLQLVKAVFEQTERLSNVLEHPKVLEEQKVKLIKDSFADAVSAYVLNTLLIMVKQKKGNLVIPFINKYQELAYEAQGVAVAKVYTVKALSEEDKQQVSTTFAKKVGVETLHIENIIDPELIGGMKIRIGDRIYDGSIKRQLDRLQRTLVAGNR</sequence>
<comment type="similarity">
    <text evidence="8">Belongs to the ATPase delta chain family.</text>
</comment>
<evidence type="ECO:0000256" key="5">
    <source>
        <dbReference type="ARBA" id="ARBA00023136"/>
    </source>
</evidence>
<comment type="subcellular location">
    <subcellularLocation>
        <location evidence="8">Cell membrane</location>
        <topology evidence="8">Peripheral membrane protein</topology>
    </subcellularLocation>
    <subcellularLocation>
        <location evidence="1">Membrane</location>
    </subcellularLocation>
</comment>
<keyword evidence="5 8" id="KW-0472">Membrane</keyword>
<comment type="function">
    <text evidence="8">This protein is part of the stalk that links CF(0) to CF(1). It either transmits conformational changes from CF(0) to CF(1) or is implicated in proton conduction.</text>
</comment>
<evidence type="ECO:0000256" key="8">
    <source>
        <dbReference type="HAMAP-Rule" id="MF_01416"/>
    </source>
</evidence>
<dbReference type="PROSITE" id="PS00389">
    <property type="entry name" value="ATPASE_DELTA"/>
    <property type="match status" value="1"/>
</dbReference>
<gene>
    <name evidence="8" type="primary">atpH</name>
    <name evidence="9" type="ORF">N7Z68_15070</name>
</gene>
<evidence type="ECO:0000256" key="2">
    <source>
        <dbReference type="ARBA" id="ARBA00022448"/>
    </source>
</evidence>
<evidence type="ECO:0000313" key="9">
    <source>
        <dbReference type="EMBL" id="MDE5414699.1"/>
    </source>
</evidence>
<keyword evidence="2 8" id="KW-0813">Transport</keyword>
<accession>A0ABT5VGY7</accession>
<dbReference type="NCBIfam" id="NF004403">
    <property type="entry name" value="PRK05758.2-4"/>
    <property type="match status" value="1"/>
</dbReference>
<protein>
    <recommendedName>
        <fullName evidence="8">ATP synthase subunit delta</fullName>
    </recommendedName>
    <alternativeName>
        <fullName evidence="8">ATP synthase F(1) sector subunit delta</fullName>
    </alternativeName>
    <alternativeName>
        <fullName evidence="8">F-type ATPase subunit delta</fullName>
        <shortName evidence="8">F-ATPase subunit delta</shortName>
    </alternativeName>
</protein>
<dbReference type="NCBIfam" id="TIGR01145">
    <property type="entry name" value="ATP_synt_delta"/>
    <property type="match status" value="1"/>
</dbReference>